<evidence type="ECO:0000256" key="1">
    <source>
        <dbReference type="SAM" id="MobiDB-lite"/>
    </source>
</evidence>
<feature type="compositionally biased region" description="Basic and acidic residues" evidence="1">
    <location>
        <begin position="152"/>
        <end position="163"/>
    </location>
</feature>
<feature type="compositionally biased region" description="Polar residues" evidence="1">
    <location>
        <begin position="174"/>
        <end position="187"/>
    </location>
</feature>
<feature type="region of interest" description="Disordered" evidence="1">
    <location>
        <begin position="468"/>
        <end position="495"/>
    </location>
</feature>
<feature type="compositionally biased region" description="Polar residues" evidence="1">
    <location>
        <begin position="97"/>
        <end position="112"/>
    </location>
</feature>
<feature type="region of interest" description="Disordered" evidence="1">
    <location>
        <begin position="136"/>
        <end position="187"/>
    </location>
</feature>
<evidence type="ECO:0000313" key="3">
    <source>
        <dbReference type="Proteomes" id="UP000738359"/>
    </source>
</evidence>
<dbReference type="OrthoDB" id="2387036at2759"/>
<organism evidence="2 3">
    <name type="scientific">Mortierella alpina</name>
    <name type="common">Oleaginous fungus</name>
    <name type="synonym">Mortierella renispora</name>
    <dbReference type="NCBI Taxonomy" id="64518"/>
    <lineage>
        <taxon>Eukaryota</taxon>
        <taxon>Fungi</taxon>
        <taxon>Fungi incertae sedis</taxon>
        <taxon>Mucoromycota</taxon>
        <taxon>Mortierellomycotina</taxon>
        <taxon>Mortierellomycetes</taxon>
        <taxon>Mortierellales</taxon>
        <taxon>Mortierellaceae</taxon>
        <taxon>Mortierella</taxon>
    </lineage>
</organism>
<proteinExistence type="predicted"/>
<accession>A0A9P6IUG5</accession>
<sequence>MSKIQRFKYGAVRILHQEHAEAVPDLSPPRKHTVYEHTAFGASFSSFSTSSTVSSCSTIASSPSPSSTSSSSPSSSSSSSSSLSLPSSPSSATSAARQQTLSRRKSTQVQSRSAYWTAQAEYLVSTIIEGTAYEPRPQSAVDKGKGLVGTKFGRETRGQHRPSDGTGNAVAPSGETTPNSNATQAPTSALIPATASESLSTSTVSSLIRTSTAAHSSLSVMQVEQGDAPMEIEAKDASPLPRERLDAMVDLLFDPNIVQLSHRRAIINCARYVSASIEESFKRAAKTQDPPNLTFHRNFHRHFSVAMGPYLTLISPILEDEDEEDEGLGLVSITHPAIGTTKSKVIPAPKRLVNYFQIMLWHRCISDLISLYHRVQTRHMDSACCSQNTRHRSSSRRISTVGCRDPSTTRRRDSVASLASDYPFCCNAHSLVFTTQYPFSFVPYSVRVHIRRLVQKVQSVSNRSVLSSALGGGPGESAGPRQKVQYTGPATKLKF</sequence>
<feature type="region of interest" description="Disordered" evidence="1">
    <location>
        <begin position="58"/>
        <end position="112"/>
    </location>
</feature>
<feature type="non-terminal residue" evidence="2">
    <location>
        <position position="495"/>
    </location>
</feature>
<keyword evidence="3" id="KW-1185">Reference proteome</keyword>
<dbReference type="AlphaFoldDB" id="A0A9P6IUG5"/>
<reference evidence="2" key="1">
    <citation type="journal article" date="2020" name="Fungal Divers.">
        <title>Resolving the Mortierellaceae phylogeny through synthesis of multi-gene phylogenetics and phylogenomics.</title>
        <authorList>
            <person name="Vandepol N."/>
            <person name="Liber J."/>
            <person name="Desiro A."/>
            <person name="Na H."/>
            <person name="Kennedy M."/>
            <person name="Barry K."/>
            <person name="Grigoriev I.V."/>
            <person name="Miller A.N."/>
            <person name="O'Donnell K."/>
            <person name="Stajich J.E."/>
            <person name="Bonito G."/>
        </authorList>
    </citation>
    <scope>NUCLEOTIDE SEQUENCE</scope>
    <source>
        <strain evidence="2">CK1249</strain>
    </source>
</reference>
<gene>
    <name evidence="2" type="ORF">BGZ70_003258</name>
</gene>
<feature type="compositionally biased region" description="Low complexity" evidence="1">
    <location>
        <begin position="58"/>
        <end position="96"/>
    </location>
</feature>
<name>A0A9P6IUG5_MORAP</name>
<protein>
    <submittedName>
        <fullName evidence="2">Uncharacterized protein</fullName>
    </submittedName>
</protein>
<comment type="caution">
    <text evidence="2">The sequence shown here is derived from an EMBL/GenBank/DDBJ whole genome shotgun (WGS) entry which is preliminary data.</text>
</comment>
<dbReference type="EMBL" id="JAAAHY010001863">
    <property type="protein sequence ID" value="KAF9946365.1"/>
    <property type="molecule type" value="Genomic_DNA"/>
</dbReference>
<dbReference type="Proteomes" id="UP000738359">
    <property type="component" value="Unassembled WGS sequence"/>
</dbReference>
<evidence type="ECO:0000313" key="2">
    <source>
        <dbReference type="EMBL" id="KAF9946365.1"/>
    </source>
</evidence>